<evidence type="ECO:0000256" key="7">
    <source>
        <dbReference type="SAM" id="Phobius"/>
    </source>
</evidence>
<evidence type="ECO:0000256" key="3">
    <source>
        <dbReference type="ARBA" id="ARBA00023015"/>
    </source>
</evidence>
<dbReference type="GO" id="GO:0006357">
    <property type="term" value="P:regulation of transcription by RNA polymerase II"/>
    <property type="evidence" value="ECO:0007669"/>
    <property type="project" value="InterPro"/>
</dbReference>
<feature type="region of interest" description="Disordered" evidence="6">
    <location>
        <begin position="2166"/>
        <end position="2198"/>
    </location>
</feature>
<feature type="compositionally biased region" description="Low complexity" evidence="6">
    <location>
        <begin position="2186"/>
        <end position="2198"/>
    </location>
</feature>
<dbReference type="Pfam" id="PF09497">
    <property type="entry name" value="Med12"/>
    <property type="match status" value="1"/>
</dbReference>
<accession>A0AAV2FKW8</accession>
<evidence type="ECO:0000259" key="8">
    <source>
        <dbReference type="SMART" id="SM01281"/>
    </source>
</evidence>
<dbReference type="PANTHER" id="PTHR46567:SF1">
    <property type="entry name" value="MEDIATOR OF RNA POLYMERASE II TRANSCRIPTION SUBUNIT 12"/>
    <property type="match status" value="1"/>
</dbReference>
<feature type="compositionally biased region" description="Polar residues" evidence="6">
    <location>
        <begin position="8"/>
        <end position="17"/>
    </location>
</feature>
<gene>
    <name evidence="9" type="ORF">LTRI10_LOCUS39117</name>
</gene>
<feature type="region of interest" description="Disordered" evidence="6">
    <location>
        <begin position="2214"/>
        <end position="2235"/>
    </location>
</feature>
<feature type="region of interest" description="Disordered" evidence="6">
    <location>
        <begin position="1932"/>
        <end position="1978"/>
    </location>
</feature>
<keyword evidence="3" id="KW-0805">Transcription regulation</keyword>
<evidence type="ECO:0000256" key="2">
    <source>
        <dbReference type="ARBA" id="ARBA00010289"/>
    </source>
</evidence>
<feature type="domain" description="Mediator complex subunit Med12" evidence="8">
    <location>
        <begin position="156"/>
        <end position="218"/>
    </location>
</feature>
<evidence type="ECO:0000256" key="5">
    <source>
        <dbReference type="ARBA" id="ARBA00023242"/>
    </source>
</evidence>
<feature type="region of interest" description="Disordered" evidence="6">
    <location>
        <begin position="1"/>
        <end position="40"/>
    </location>
</feature>
<comment type="subcellular location">
    <subcellularLocation>
        <location evidence="1">Nucleus</location>
    </subcellularLocation>
</comment>
<protein>
    <recommendedName>
        <fullName evidence="8">Mediator complex subunit Med12 domain-containing protein</fullName>
    </recommendedName>
</protein>
<feature type="region of interest" description="Disordered" evidence="6">
    <location>
        <begin position="918"/>
        <end position="952"/>
    </location>
</feature>
<keyword evidence="4" id="KW-0804">Transcription</keyword>
<proteinExistence type="inferred from homology"/>
<dbReference type="SMART" id="SM01281">
    <property type="entry name" value="Med12"/>
    <property type="match status" value="1"/>
</dbReference>
<feature type="transmembrane region" description="Helical" evidence="7">
    <location>
        <begin position="1445"/>
        <end position="1464"/>
    </location>
</feature>
<reference evidence="9 10" key="1">
    <citation type="submission" date="2024-04" db="EMBL/GenBank/DDBJ databases">
        <authorList>
            <person name="Fracassetti M."/>
        </authorList>
    </citation>
    <scope>NUCLEOTIDE SEQUENCE [LARGE SCALE GENOMIC DNA]</scope>
</reference>
<feature type="compositionally biased region" description="Low complexity" evidence="6">
    <location>
        <begin position="21"/>
        <end position="40"/>
    </location>
</feature>
<comment type="similarity">
    <text evidence="2">Belongs to the Mediator complex subunit 12 family.</text>
</comment>
<keyword evidence="7" id="KW-0812">Transmembrane</keyword>
<evidence type="ECO:0000256" key="1">
    <source>
        <dbReference type="ARBA" id="ARBA00004123"/>
    </source>
</evidence>
<evidence type="ECO:0000313" key="9">
    <source>
        <dbReference type="EMBL" id="CAL1398910.1"/>
    </source>
</evidence>
<sequence length="2266" mass="250099">MQRYHAAGSTNAVNNSAIGGASARDASRVDSSSPSNFSINSRRLHPLTAYKLKCEKEPLNSRLGPPDFHPQTPNCPEETLTREYVQAGYRETIEGLEETREISLTQVQTFNKLAVIKCKESIRKCLRAINESRAQKRKAGQVYGVPLSGSLLTKPGVFPEQRACGEDSKKKWIEGLSQPHKRLRYLADHVPHGYRKKALFEVLVRNNVPLLRATWFIKVTYLNQVRPNSSIIASGTQDRNPLSRSELWTKDVVEYLQHLLDEFCSRTSSHSVPHSRDRSQMLYVGSMQNKNDPTLVSVDGDEPSLNFKWWYVVRLLHWQHSEGLLLPSLIVDWLLGQLQEKDMLEILQLFLPIIYGFLEAIVLSQTYVRTLAAVAVRFIREPSPGGSDLVDNSRRAYTTSALVEMLRYLILAVPDTFVALDCFPLPPSVLSYAASDGTFVSKTLEDARRAKDSSTEVGCVFRTRGIDSQYQTLSFNQVVSSIQKRSDNLARAASPGYPFHNVAKAVQALDKALSHGDVKGAYSFLFEQFCDGAIDKSWIEEVSPSLRSSLKCLQNVSSSFVCSVFFLCEWATSEYRDFRTARPNDLKFTGKHDIAQVYIACRLLKLKIRDLECVLRIKSGRYIGGSNFSSGPNQQIGVSNGPTTYGYEFKSSSRIMNAKSSSSPGLFESPGPLHDVIVCWIDQHEAGRGKGLKRLQLLIVELMRAGIFYPHAYVRQLIISGIMDSTLSAGDHDRMKRHYWVLKQLPGSFIRDVLEEAKIAEGSRLLEAMHVYSNERRLLLQGILCGKSQNSVKSSKADPEQKHYILPAIDCAPDHWKANKPPSGNLTSQKVKAEAKVEELKVSISLLLQFPNRSTSSDSGVDESIVSGKRSMDSVSSKLDMVEVTPGCEECKKAKRQKLSEETSSAIQGHFPSFDNEDNWWVRKGSKTSDPSKVDPPIKPSKQAPKSRQKLVRKTQSLAQLAAARIEASQGASSSHVCESKVSCPHHRTANDGENLKTVDGTRLALGVDIILVGKALKHLRFVEKRMITVWLTTMVRQLVEDTEKNTSKANPYNRPFVPNDDDRNSVRWKLGEDELNVILYLMDICNDLVSAAKFLLWLLPKVQSNQSSTIHSGRNVMMLPRNMEIHACEVGEAFWLSSLRRYENMMIAVDLLPEVLTAILQRLAALLASNVRISGSATLSYSRYLLKRYVNIPSIAEWEKSRKTTYDKRLLSELDSGRSPDGELGFTLGVPAGVDDPDDFLRQKISVNRISRVGLSMRDVVQRHIDETLQYFLGKERKTFSAGAPKVPGLEKLDDCYHVAHQIIMGLMECMRQTGGAAQEGDPSLVSSAVSAIVNNIGPAIVKIPDAKPGNNYSIALCASSLSFARRVLHIHISCLRLLKEALGERQSRVFEIALATEACSALAAAFSPGKASRGQFQMSPDAHDSNNISSETAKGLLGRGTKGAAAVSALIIGAVVYGVTNLERLVTVFRLKEGLDVVQFVRSTKTNSNGNARSTGALKVDNLLEVYVHWFRVLVGNCRTVSDGFIVELLGEPSIVALSRMQRMLPLSLVFPPAYSIFALVLWRPFILSNFASREDIHQLYQSLTMAISDAIRHLPFRDVCLRDSQGFYDLVTSDTSDADFAALLELNGLDTHVKSMAFVPLRGRLFLNSIIDCKLPNSLFAHGDSNHMSSLGGSKVPHSENVMKLIDKLVNVLDALQPAKFHWQWLELRLLLNEQALIEKLEAHDISVADAIRSSSPGPEKGAASENENKFIELILTRLLVRPDAAPLFSELVHLFGRSLEDSMLLHAKWFLGGQDVLFGRKTIRQRLVNIAESKGLSTKAQFWKPWGWSSPGSDPVSSKGAKKFEATSLEEGEVIDDGADAKKSGKGSIHVSDSDCFTVSQHNVTEKALIELVLPCIDQGSEESRNTFASDLIKQLNNIEQQINPVTRGASKQAGTASSGLEGSGNKVTTRKGIRGGSPGLARRTTGAGDSALPSPAALRTSMSLRLQLLLRLLPVICAYGEPSGRNMRHMLASVILRLLGSRVVYEDSELSIRFQNAQPKRDSECIALEAASADLSGESLFDRLLLVLHGLLSSCQPRWLKSRSPSKANNESFKDSAGFDRELVESLQSELDRMNLPSGIRWRIQAAMPILLPSVGCCISCQPPSVPSAAIASLQPTSIVMSGYPPQRNSPSMLTRNPTGKSKQQSAAQQDSSDNIEIDPWLLLEDGTGAGVGPSSSSSVNTPVIGSSSGQSNLWASNWLKGAVRVRRTDLTYIGAVDDDT</sequence>
<feature type="region of interest" description="Disordered" evidence="6">
    <location>
        <begin position="853"/>
        <end position="872"/>
    </location>
</feature>
<name>A0AAV2FKW8_9ROSI</name>
<evidence type="ECO:0000256" key="4">
    <source>
        <dbReference type="ARBA" id="ARBA00023163"/>
    </source>
</evidence>
<keyword evidence="5" id="KW-0539">Nucleus</keyword>
<dbReference type="Proteomes" id="UP001497516">
    <property type="component" value="Chromosome 7"/>
</dbReference>
<organism evidence="9 10">
    <name type="scientific">Linum trigynum</name>
    <dbReference type="NCBI Taxonomy" id="586398"/>
    <lineage>
        <taxon>Eukaryota</taxon>
        <taxon>Viridiplantae</taxon>
        <taxon>Streptophyta</taxon>
        <taxon>Embryophyta</taxon>
        <taxon>Tracheophyta</taxon>
        <taxon>Spermatophyta</taxon>
        <taxon>Magnoliopsida</taxon>
        <taxon>eudicotyledons</taxon>
        <taxon>Gunneridae</taxon>
        <taxon>Pentapetalae</taxon>
        <taxon>rosids</taxon>
        <taxon>fabids</taxon>
        <taxon>Malpighiales</taxon>
        <taxon>Linaceae</taxon>
        <taxon>Linum</taxon>
    </lineage>
</organism>
<dbReference type="InterPro" id="IPR019035">
    <property type="entry name" value="Mediator_Med12"/>
</dbReference>
<feature type="transmembrane region" description="Helical" evidence="7">
    <location>
        <begin position="1546"/>
        <end position="1565"/>
    </location>
</feature>
<evidence type="ECO:0000256" key="6">
    <source>
        <dbReference type="SAM" id="MobiDB-lite"/>
    </source>
</evidence>
<keyword evidence="7" id="KW-0472">Membrane</keyword>
<dbReference type="GO" id="GO:0016592">
    <property type="term" value="C:mediator complex"/>
    <property type="evidence" value="ECO:0007669"/>
    <property type="project" value="InterPro"/>
</dbReference>
<keyword evidence="7" id="KW-1133">Transmembrane helix</keyword>
<feature type="compositionally biased region" description="Polar residues" evidence="6">
    <location>
        <begin position="2172"/>
        <end position="2185"/>
    </location>
</feature>
<dbReference type="EMBL" id="OZ034820">
    <property type="protein sequence ID" value="CAL1398910.1"/>
    <property type="molecule type" value="Genomic_DNA"/>
</dbReference>
<feature type="compositionally biased region" description="Low complexity" evidence="6">
    <location>
        <begin position="2218"/>
        <end position="2234"/>
    </location>
</feature>
<keyword evidence="10" id="KW-1185">Reference proteome</keyword>
<dbReference type="GO" id="GO:0003712">
    <property type="term" value="F:transcription coregulator activity"/>
    <property type="evidence" value="ECO:0007669"/>
    <property type="project" value="InterPro"/>
</dbReference>
<dbReference type="PANTHER" id="PTHR46567">
    <property type="entry name" value="MEDIATOR OF RNA POLYMERASE II TRANSCRIPTION SUBUNIT 12"/>
    <property type="match status" value="1"/>
</dbReference>
<evidence type="ECO:0000313" key="10">
    <source>
        <dbReference type="Proteomes" id="UP001497516"/>
    </source>
</evidence>